<dbReference type="Pfam" id="PF01734">
    <property type="entry name" value="Patatin"/>
    <property type="match status" value="1"/>
</dbReference>
<dbReference type="SUPFAM" id="SSF52151">
    <property type="entry name" value="FabD/lysophospholipase-like"/>
    <property type="match status" value="1"/>
</dbReference>
<gene>
    <name evidence="6" type="ORF">GCM10023214_57430</name>
</gene>
<dbReference type="Proteomes" id="UP001500192">
    <property type="component" value="Unassembled WGS sequence"/>
</dbReference>
<evidence type="ECO:0000313" key="7">
    <source>
        <dbReference type="Proteomes" id="UP001500192"/>
    </source>
</evidence>
<feature type="domain" description="PNPLA" evidence="5">
    <location>
        <begin position="19"/>
        <end position="189"/>
    </location>
</feature>
<proteinExistence type="predicted"/>
<keyword evidence="3 4" id="KW-0443">Lipid metabolism</keyword>
<feature type="short sequence motif" description="DGA/G" evidence="4">
    <location>
        <begin position="176"/>
        <end position="178"/>
    </location>
</feature>
<evidence type="ECO:0000259" key="5">
    <source>
        <dbReference type="PROSITE" id="PS51635"/>
    </source>
</evidence>
<feature type="short sequence motif" description="GXGXXG" evidence="4">
    <location>
        <begin position="23"/>
        <end position="28"/>
    </location>
</feature>
<keyword evidence="1 4" id="KW-0378">Hydrolase</keyword>
<keyword evidence="7" id="KW-1185">Reference proteome</keyword>
<dbReference type="PANTHER" id="PTHR14226">
    <property type="entry name" value="NEUROPATHY TARGET ESTERASE/SWISS CHEESE D.MELANOGASTER"/>
    <property type="match status" value="1"/>
</dbReference>
<evidence type="ECO:0000256" key="1">
    <source>
        <dbReference type="ARBA" id="ARBA00022801"/>
    </source>
</evidence>
<dbReference type="InterPro" id="IPR050301">
    <property type="entry name" value="NTE"/>
</dbReference>
<dbReference type="PROSITE" id="PS51635">
    <property type="entry name" value="PNPLA"/>
    <property type="match status" value="1"/>
</dbReference>
<evidence type="ECO:0000256" key="4">
    <source>
        <dbReference type="PROSITE-ProRule" id="PRU01161"/>
    </source>
</evidence>
<feature type="short sequence motif" description="GXSXG" evidence="4">
    <location>
        <begin position="50"/>
        <end position="54"/>
    </location>
</feature>
<sequence>MRETIEGMTELNLPRPIGFVLGGGGSLGAMQVGMLRALDEHGVHPDLVTGTSVGSLNGAFLALEPADATRRLPEIWVHMTRQEAFPGGVFSQVRTLRHAKTHLFPNTGLAAIVREHLGEHTTFEDLKLPLGVVTTDVDTAEPHLFRSGELLAPLLASAAIPGIYPPVEHDGRLLYDGGLVANVPMRQALAMGAKSLVVLDCAFPGQIPSPPRTIAEVLMYTAMISMRNQAVLEAPLAAAEVPVVYLPGPVPMRLSPLDFRHTGELTERAYEAARVHLESLDVDGPGLYGGPGVKVVSGVEEQW</sequence>
<feature type="active site" description="Proton acceptor" evidence="4">
    <location>
        <position position="176"/>
    </location>
</feature>
<dbReference type="InterPro" id="IPR002641">
    <property type="entry name" value="PNPLA_dom"/>
</dbReference>
<name>A0ABP8VBX9_9PSEU</name>
<evidence type="ECO:0000313" key="6">
    <source>
        <dbReference type="EMBL" id="GAA4658444.1"/>
    </source>
</evidence>
<comment type="caution">
    <text evidence="6">The sequence shown here is derived from an EMBL/GenBank/DDBJ whole genome shotgun (WGS) entry which is preliminary data.</text>
</comment>
<reference evidence="7" key="1">
    <citation type="journal article" date="2019" name="Int. J. Syst. Evol. Microbiol.">
        <title>The Global Catalogue of Microorganisms (GCM) 10K type strain sequencing project: providing services to taxonomists for standard genome sequencing and annotation.</title>
        <authorList>
            <consortium name="The Broad Institute Genomics Platform"/>
            <consortium name="The Broad Institute Genome Sequencing Center for Infectious Disease"/>
            <person name="Wu L."/>
            <person name="Ma J."/>
        </authorList>
    </citation>
    <scope>NUCLEOTIDE SEQUENCE [LARGE SCALE GENOMIC DNA]</scope>
    <source>
        <strain evidence="7">JCM 18054</strain>
    </source>
</reference>
<dbReference type="Gene3D" id="3.40.1090.10">
    <property type="entry name" value="Cytosolic phospholipase A2 catalytic domain"/>
    <property type="match status" value="2"/>
</dbReference>
<evidence type="ECO:0000256" key="3">
    <source>
        <dbReference type="ARBA" id="ARBA00023098"/>
    </source>
</evidence>
<evidence type="ECO:0000256" key="2">
    <source>
        <dbReference type="ARBA" id="ARBA00022963"/>
    </source>
</evidence>
<organism evidence="6 7">
    <name type="scientific">Amycolatopsis dongchuanensis</name>
    <dbReference type="NCBI Taxonomy" id="1070866"/>
    <lineage>
        <taxon>Bacteria</taxon>
        <taxon>Bacillati</taxon>
        <taxon>Actinomycetota</taxon>
        <taxon>Actinomycetes</taxon>
        <taxon>Pseudonocardiales</taxon>
        <taxon>Pseudonocardiaceae</taxon>
        <taxon>Amycolatopsis</taxon>
    </lineage>
</organism>
<feature type="active site" description="Nucleophile" evidence="4">
    <location>
        <position position="52"/>
    </location>
</feature>
<protein>
    <submittedName>
        <fullName evidence="6">Patatin-like phospholipase family protein</fullName>
    </submittedName>
</protein>
<dbReference type="PANTHER" id="PTHR14226:SF29">
    <property type="entry name" value="NEUROPATHY TARGET ESTERASE SWS"/>
    <property type="match status" value="1"/>
</dbReference>
<dbReference type="InterPro" id="IPR016035">
    <property type="entry name" value="Acyl_Trfase/lysoPLipase"/>
</dbReference>
<keyword evidence="2 4" id="KW-0442">Lipid degradation</keyword>
<dbReference type="EMBL" id="BAABIB010000111">
    <property type="protein sequence ID" value="GAA4658444.1"/>
    <property type="molecule type" value="Genomic_DNA"/>
</dbReference>
<accession>A0ABP8VBX9</accession>